<feature type="region of interest" description="Disordered" evidence="1">
    <location>
        <begin position="1"/>
        <end position="58"/>
    </location>
</feature>
<reference evidence="2 4" key="3">
    <citation type="journal article" date="2011" name="PLoS Biol.">
        <title>Modernizing reference genome assemblies.</title>
        <authorList>
            <person name="Church D.M."/>
            <person name="Schneider V.A."/>
            <person name="Graves T."/>
            <person name="Auger K."/>
            <person name="Cunningham F."/>
            <person name="Bouk N."/>
            <person name="Chen H.C."/>
            <person name="Agarwala R."/>
            <person name="McLaren W.M."/>
            <person name="Ritchie G.R."/>
            <person name="Albracht D."/>
            <person name="Kremitzki M."/>
            <person name="Rock S."/>
            <person name="Kotkiewicz H."/>
            <person name="Kremitzki C."/>
            <person name="Wollam A."/>
            <person name="Trani L."/>
            <person name="Fulton L."/>
            <person name="Fulton R."/>
            <person name="Matthews L."/>
            <person name="Whitehead S."/>
            <person name="Chow W."/>
            <person name="Torrance J."/>
            <person name="Dunn M."/>
            <person name="Harden G."/>
            <person name="Threadgold G."/>
            <person name="Wood J."/>
            <person name="Collins J."/>
            <person name="Heath P."/>
            <person name="Griffiths G."/>
            <person name="Pelan S."/>
            <person name="Grafham D."/>
            <person name="Eichler E.E."/>
            <person name="Weinstock G."/>
            <person name="Mardis E.R."/>
            <person name="Wilson R.K."/>
            <person name="Howe K."/>
            <person name="Flicek P."/>
            <person name="Hubbard T."/>
        </authorList>
    </citation>
    <scope>NUCLEOTIDE SEQUENCE [LARGE SCALE GENOMIC DNA]</scope>
    <source>
        <strain evidence="2 4">C57BL/6J</strain>
    </source>
</reference>
<dbReference type="Bgee" id="ENSMUSG00000046985">
    <property type="expression patterns" value="Expressed in facial nucleus and 227 other cell types or tissues"/>
</dbReference>
<organism evidence="2 4">
    <name type="scientific">Mus musculus</name>
    <name type="common">Mouse</name>
    <dbReference type="NCBI Taxonomy" id="10090"/>
    <lineage>
        <taxon>Eukaryota</taxon>
        <taxon>Metazoa</taxon>
        <taxon>Chordata</taxon>
        <taxon>Craniata</taxon>
        <taxon>Vertebrata</taxon>
        <taxon>Euteleostomi</taxon>
        <taxon>Mammalia</taxon>
        <taxon>Eutheria</taxon>
        <taxon>Euarchontoglires</taxon>
        <taxon>Glires</taxon>
        <taxon>Rodentia</taxon>
        <taxon>Myomorpha</taxon>
        <taxon>Muroidea</taxon>
        <taxon>Muridae</taxon>
        <taxon>Murinae</taxon>
        <taxon>Mus</taxon>
        <taxon>Mus</taxon>
    </lineage>
</organism>
<dbReference type="Proteomes" id="UP000000589">
    <property type="component" value="Chromosome 5"/>
</dbReference>
<sequence length="114" mass="11712">MAGVCDAAAPGEGGGGGADGPERTGRGEAEQPGGGGHGPAPQHTETLGFYESDRRREKRRGRAAHVLWNIFVPRCLSVCVHPASFKSLSGAIQAPHSALLWLKGPTSASARTGV</sequence>
<evidence type="ECO:0007829" key="6">
    <source>
        <dbReference type="ProteomicsDB" id="A0A0G2JGM7"/>
    </source>
</evidence>
<gene>
    <name evidence="2 3" type="primary">Tapt1</name>
</gene>
<reference evidence="2 4" key="1">
    <citation type="journal article" date="2009" name="PLoS Biol.">
        <title>Lineage-specific biology revealed by a finished genome assembly of the mouse.</title>
        <authorList>
            <consortium name="Mouse Genome Sequencing Consortium"/>
            <person name="Church D.M."/>
            <person name="Goodstadt L."/>
            <person name="Hillier L.W."/>
            <person name="Zody M.C."/>
            <person name="Goldstein S."/>
            <person name="She X."/>
            <person name="Bult C.J."/>
            <person name="Agarwala R."/>
            <person name="Cherry J.L."/>
            <person name="DiCuccio M."/>
            <person name="Hlavina W."/>
            <person name="Kapustin Y."/>
            <person name="Meric P."/>
            <person name="Maglott D."/>
            <person name="Birtle Z."/>
            <person name="Marques A.C."/>
            <person name="Graves T."/>
            <person name="Zhou S."/>
            <person name="Teague B."/>
            <person name="Potamousis K."/>
            <person name="Churas C."/>
            <person name="Place M."/>
            <person name="Herschleb J."/>
            <person name="Runnheim R."/>
            <person name="Forrest D."/>
            <person name="Amos-Landgraf J."/>
            <person name="Schwartz D.C."/>
            <person name="Cheng Z."/>
            <person name="Lindblad-Toh K."/>
            <person name="Eichler E.E."/>
            <person name="Ponting C.P."/>
        </authorList>
    </citation>
    <scope>NUCLEOTIDE SEQUENCE [LARGE SCALE GENOMIC DNA]</scope>
    <source>
        <strain evidence="2 4">C57BL/6J</strain>
    </source>
</reference>
<reference evidence="2" key="5">
    <citation type="submission" date="2025-09" db="UniProtKB">
        <authorList>
            <consortium name="Ensembl"/>
        </authorList>
    </citation>
    <scope>IDENTIFICATION</scope>
    <source>
        <strain evidence="2">C57BL/6J</strain>
    </source>
</reference>
<evidence type="ECO:0000313" key="3">
    <source>
        <dbReference type="MGI" id="MGI:2683537"/>
    </source>
</evidence>
<dbReference type="VEuPathDB" id="HostDB:ENSMUSG00000046985"/>
<reference evidence="2" key="4">
    <citation type="submission" date="2025-08" db="UniProtKB">
        <authorList>
            <consortium name="Ensembl"/>
        </authorList>
    </citation>
    <scope>IDENTIFICATION</scope>
    <source>
        <strain evidence="2">C57BL/6J</strain>
    </source>
</reference>
<protein>
    <submittedName>
        <fullName evidence="2">Transmembrane anterior posterior transformation 1</fullName>
    </submittedName>
</protein>
<name>A0A0G2JGM7_MOUSE</name>
<feature type="compositionally biased region" description="Low complexity" evidence="1">
    <location>
        <begin position="1"/>
        <end position="10"/>
    </location>
</feature>
<evidence type="ECO:0007829" key="7">
    <source>
        <dbReference type="PubMed" id="21183079"/>
    </source>
</evidence>
<dbReference type="AlphaFoldDB" id="A0A0G2JGM7"/>
<evidence type="ECO:0000313" key="4">
    <source>
        <dbReference type="Proteomes" id="UP000000589"/>
    </source>
</evidence>
<feature type="compositionally biased region" description="Basic and acidic residues" evidence="1">
    <location>
        <begin position="20"/>
        <end position="29"/>
    </location>
</feature>
<evidence type="ECO:0000313" key="2">
    <source>
        <dbReference type="Ensembl" id="ENSMUSP00000143625.2"/>
    </source>
</evidence>
<dbReference type="MGI" id="MGI:2683537">
    <property type="gene designation" value="Tapt1"/>
</dbReference>
<dbReference type="AGR" id="MGI:2683537"/>
<evidence type="ECO:0007829" key="5">
    <source>
        <dbReference type="PeptideAtlas" id="A0A0G2JGM7"/>
    </source>
</evidence>
<accession>A0A0G2JGM7</accession>
<dbReference type="Ensembl" id="ENSMUST00000199374.5">
    <property type="protein sequence ID" value="ENSMUSP00000143625.2"/>
    <property type="gene ID" value="ENSMUSG00000046985.12"/>
</dbReference>
<reference evidence="7" key="2">
    <citation type="journal article" date="2010" name="Cell">
        <title>A tissue-specific atlas of mouse protein phosphorylation and expression.</title>
        <authorList>
            <person name="Huttlin E.L."/>
            <person name="Jedrychowski M.P."/>
            <person name="Elias J.E."/>
            <person name="Goswami T."/>
            <person name="Rad R."/>
            <person name="Beausoleil S.A."/>
            <person name="Villen J."/>
            <person name="Haas W."/>
            <person name="Sowa M.E."/>
            <person name="Gygi S.P."/>
        </authorList>
    </citation>
    <scope>IDENTIFICATION BY MASS SPECTROMETRY [LARGE SCALE ANALYSIS]</scope>
</reference>
<dbReference type="Antibodypedia" id="54863">
    <property type="antibodies" value="85 antibodies from 19 providers"/>
</dbReference>
<keyword evidence="4" id="KW-1185">Reference proteome</keyword>
<evidence type="ECO:0000256" key="1">
    <source>
        <dbReference type="SAM" id="MobiDB-lite"/>
    </source>
</evidence>
<proteinExistence type="evidence at protein level"/>
<dbReference type="ExpressionAtlas" id="A0A0G2JGM7">
    <property type="expression patterns" value="baseline and differential"/>
</dbReference>
<dbReference type="ProteomicsDB" id="346781"/>
<dbReference type="GeneTree" id="ENSGT00390000010628"/>
<keyword evidence="5 6" id="KW-1267">Proteomics identification</keyword>